<dbReference type="AlphaFoldDB" id="A0A1H7PGA3"/>
<sequence length="153" mass="16385">MSTTDPHRPGDTPPPLLLGLLLCALLPACALFPRPQRPVHAPPAEAAAVTFPMDLPTEGSVSLSGPTLAAIQLAMEDFLPWDTHPHEGATPREVCLYQRESYDVIASPGAEGIIYVEIFPRTGACEMGGPPVMDFSAIYAIDAKGKRILAVRR</sequence>
<name>A0A1H7PGA3_STIAU</name>
<evidence type="ECO:0000313" key="1">
    <source>
        <dbReference type="EMBL" id="SEL34087.1"/>
    </source>
</evidence>
<gene>
    <name evidence="1" type="ORF">SAMN05444354_105264</name>
</gene>
<accession>A0A1H7PGA3</accession>
<reference evidence="2" key="1">
    <citation type="submission" date="2016-10" db="EMBL/GenBank/DDBJ databases">
        <authorList>
            <person name="Varghese N."/>
            <person name="Submissions S."/>
        </authorList>
    </citation>
    <scope>NUCLEOTIDE SEQUENCE [LARGE SCALE GENOMIC DNA]</scope>
    <source>
        <strain evidence="2">DSM 17044</strain>
    </source>
</reference>
<proteinExistence type="predicted"/>
<protein>
    <submittedName>
        <fullName evidence="1">Uncharacterized protein</fullName>
    </submittedName>
</protein>
<dbReference type="RefSeq" id="WP_245768547.1">
    <property type="nucleotide sequence ID" value="NZ_FOAP01000005.1"/>
</dbReference>
<organism evidence="1 2">
    <name type="scientific">Stigmatella aurantiaca</name>
    <dbReference type="NCBI Taxonomy" id="41"/>
    <lineage>
        <taxon>Bacteria</taxon>
        <taxon>Pseudomonadati</taxon>
        <taxon>Myxococcota</taxon>
        <taxon>Myxococcia</taxon>
        <taxon>Myxococcales</taxon>
        <taxon>Cystobacterineae</taxon>
        <taxon>Archangiaceae</taxon>
        <taxon>Stigmatella</taxon>
    </lineage>
</organism>
<dbReference type="Proteomes" id="UP000182719">
    <property type="component" value="Unassembled WGS sequence"/>
</dbReference>
<dbReference type="EMBL" id="FOAP01000005">
    <property type="protein sequence ID" value="SEL34087.1"/>
    <property type="molecule type" value="Genomic_DNA"/>
</dbReference>
<keyword evidence="2" id="KW-1185">Reference proteome</keyword>
<evidence type="ECO:0000313" key="2">
    <source>
        <dbReference type="Proteomes" id="UP000182719"/>
    </source>
</evidence>